<dbReference type="InterPro" id="IPR014710">
    <property type="entry name" value="RmlC-like_jellyroll"/>
</dbReference>
<evidence type="ECO:0000259" key="2">
    <source>
        <dbReference type="Pfam" id="PF02311"/>
    </source>
</evidence>
<evidence type="ECO:0000256" key="1">
    <source>
        <dbReference type="ARBA" id="ARBA00023125"/>
    </source>
</evidence>
<protein>
    <submittedName>
        <fullName evidence="3">Quercetin dioxygenase-like cupin family protein</fullName>
    </submittedName>
</protein>
<organism evidence="3 4">
    <name type="scientific">Mucilaginibacter phyllosphaerae</name>
    <dbReference type="NCBI Taxonomy" id="1812349"/>
    <lineage>
        <taxon>Bacteria</taxon>
        <taxon>Pseudomonadati</taxon>
        <taxon>Bacteroidota</taxon>
        <taxon>Sphingobacteriia</taxon>
        <taxon>Sphingobacteriales</taxon>
        <taxon>Sphingobacteriaceae</taxon>
        <taxon>Mucilaginibacter</taxon>
    </lineage>
</organism>
<dbReference type="CDD" id="cd07009">
    <property type="entry name" value="cupin_BLL0285-like"/>
    <property type="match status" value="1"/>
</dbReference>
<dbReference type="InterPro" id="IPR037923">
    <property type="entry name" value="HTH-like"/>
</dbReference>
<dbReference type="Proteomes" id="UP000583101">
    <property type="component" value="Unassembled WGS sequence"/>
</dbReference>
<name>A0ABR6I3N5_9SPHI</name>
<dbReference type="Gene3D" id="2.60.120.10">
    <property type="entry name" value="Jelly Rolls"/>
    <property type="match status" value="1"/>
</dbReference>
<dbReference type="EMBL" id="JACIEG010000001">
    <property type="protein sequence ID" value="MBB3967520.1"/>
    <property type="molecule type" value="Genomic_DNA"/>
</dbReference>
<dbReference type="RefSeq" id="WP_229704691.1">
    <property type="nucleotide sequence ID" value="NZ_BMCZ01000007.1"/>
</dbReference>
<dbReference type="SUPFAM" id="SSF51215">
    <property type="entry name" value="Regulatory protein AraC"/>
    <property type="match status" value="1"/>
</dbReference>
<dbReference type="InterPro" id="IPR003313">
    <property type="entry name" value="AraC-bd"/>
</dbReference>
<accession>A0ABR6I3N5</accession>
<proteinExistence type="predicted"/>
<comment type="caution">
    <text evidence="3">The sequence shown here is derived from an EMBL/GenBank/DDBJ whole genome shotgun (WGS) entry which is preliminary data.</text>
</comment>
<evidence type="ECO:0000313" key="3">
    <source>
        <dbReference type="EMBL" id="MBB3967520.1"/>
    </source>
</evidence>
<keyword evidence="1" id="KW-0238">DNA-binding</keyword>
<evidence type="ECO:0000313" key="4">
    <source>
        <dbReference type="Proteomes" id="UP000583101"/>
    </source>
</evidence>
<feature type="domain" description="AraC-type arabinose-binding/dimerisation" evidence="2">
    <location>
        <begin position="54"/>
        <end position="138"/>
    </location>
</feature>
<dbReference type="Pfam" id="PF02311">
    <property type="entry name" value="AraC_binding"/>
    <property type="match status" value="1"/>
</dbReference>
<sequence>MITRRNINASHISYFSPQMIKAYKLYTGHDGHSHIQTGTVSQGIVNQATSIRFQESPPHSFYDWHNAPTEQYVITLSGTLEFETRTGKTFIVKPGDLLIALDTTGTAHKWKLIDDQPWKRIYVAFDPSQMNFIPDEQPQV</sequence>
<reference evidence="3 4" key="1">
    <citation type="submission" date="2020-08" db="EMBL/GenBank/DDBJ databases">
        <title>Genomic Encyclopedia of Type Strains, Phase IV (KMG-IV): sequencing the most valuable type-strain genomes for metagenomic binning, comparative biology and taxonomic classification.</title>
        <authorList>
            <person name="Goeker M."/>
        </authorList>
    </citation>
    <scope>NUCLEOTIDE SEQUENCE [LARGE SCALE GENOMIC DNA]</scope>
    <source>
        <strain evidence="3 4">DSM 100995</strain>
    </source>
</reference>
<gene>
    <name evidence="3" type="ORF">GGR35_000106</name>
</gene>
<keyword evidence="4" id="KW-1185">Reference proteome</keyword>